<dbReference type="GO" id="GO:0005886">
    <property type="term" value="C:plasma membrane"/>
    <property type="evidence" value="ECO:0007669"/>
    <property type="project" value="InterPro"/>
</dbReference>
<keyword evidence="3" id="KW-0812">Transmembrane</keyword>
<dbReference type="OrthoDB" id="9809197at2"/>
<proteinExistence type="inferred from homology"/>
<dbReference type="PANTHER" id="PTHR10264">
    <property type="entry name" value="BAND 7 PROTEIN-RELATED"/>
    <property type="match status" value="1"/>
</dbReference>
<dbReference type="SUPFAM" id="SSF117892">
    <property type="entry name" value="Band 7/SPFH domain"/>
    <property type="match status" value="1"/>
</dbReference>
<dbReference type="PANTHER" id="PTHR10264:SF19">
    <property type="entry name" value="AT06885P-RELATED"/>
    <property type="match status" value="1"/>
</dbReference>
<dbReference type="Proteomes" id="UP000218831">
    <property type="component" value="Unassembled WGS sequence"/>
</dbReference>
<evidence type="ECO:0000256" key="1">
    <source>
        <dbReference type="ARBA" id="ARBA00004167"/>
    </source>
</evidence>
<dbReference type="EMBL" id="NSKE01000003">
    <property type="protein sequence ID" value="PAU94732.1"/>
    <property type="molecule type" value="Genomic_DNA"/>
</dbReference>
<evidence type="ECO:0000259" key="4">
    <source>
        <dbReference type="SMART" id="SM00244"/>
    </source>
</evidence>
<dbReference type="SMART" id="SM00244">
    <property type="entry name" value="PHB"/>
    <property type="match status" value="1"/>
</dbReference>
<dbReference type="Pfam" id="PF01145">
    <property type="entry name" value="Band_7"/>
    <property type="match status" value="1"/>
</dbReference>
<dbReference type="FunFam" id="3.30.479.30:FF:000004">
    <property type="entry name" value="Putative membrane protease family, stomatin"/>
    <property type="match status" value="1"/>
</dbReference>
<evidence type="ECO:0000313" key="6">
    <source>
        <dbReference type="Proteomes" id="UP000218831"/>
    </source>
</evidence>
<comment type="subcellular location">
    <subcellularLocation>
        <location evidence="1">Membrane</location>
        <topology evidence="1">Single-pass membrane protein</topology>
    </subcellularLocation>
</comment>
<evidence type="ECO:0000256" key="3">
    <source>
        <dbReference type="SAM" id="Phobius"/>
    </source>
</evidence>
<evidence type="ECO:0000313" key="5">
    <source>
        <dbReference type="EMBL" id="PAU94732.1"/>
    </source>
</evidence>
<evidence type="ECO:0000256" key="2">
    <source>
        <dbReference type="ARBA" id="ARBA00008164"/>
    </source>
</evidence>
<accession>A0A2A2GD75</accession>
<keyword evidence="3" id="KW-1133">Transmembrane helix</keyword>
<dbReference type="InterPro" id="IPR001972">
    <property type="entry name" value="Stomatin_HflK_fam"/>
</dbReference>
<dbReference type="Gene3D" id="6.10.250.2090">
    <property type="match status" value="1"/>
</dbReference>
<comment type="caution">
    <text evidence="5">The sequence shown here is derived from an EMBL/GenBank/DDBJ whole genome shotgun (WGS) entry which is preliminary data.</text>
</comment>
<name>A0A2A2GD75_9BACT</name>
<dbReference type="InterPro" id="IPR001107">
    <property type="entry name" value="Band_7"/>
</dbReference>
<dbReference type="InterPro" id="IPR036013">
    <property type="entry name" value="Band_7/SPFH_dom_sf"/>
</dbReference>
<dbReference type="AlphaFoldDB" id="A0A2A2GD75"/>
<dbReference type="GO" id="GO:0098552">
    <property type="term" value="C:side of membrane"/>
    <property type="evidence" value="ECO:0007669"/>
    <property type="project" value="UniProtKB-ARBA"/>
</dbReference>
<sequence length="275" mass="31351">MESSNQFFDIITWVITIAVLAAILLPQIFKILREYERAVVFRLGKFHKTKGPGLIMLIPFIDKIERVDLRVLTINVDRQEVITKDNVTVHVDAITFFRVIDAEAATIQVEKYIHATSMLAQTTLRSIVGQVELDELLAERDKVNKNIQEIIDRQTDPWGIKVVSVEVRDVVLPENMKRAMARQAETERDRRAKVINAEGEFQAAERLVEAATMMREAPMALQLRFLQTMSDISEENATFAFMPLPMEMLEVFKNMSGVDVPPQISDDSNDTDNES</sequence>
<dbReference type="CDD" id="cd08826">
    <property type="entry name" value="SPFH_eoslipins_u1"/>
    <property type="match status" value="1"/>
</dbReference>
<feature type="domain" description="Band 7" evidence="4">
    <location>
        <begin position="27"/>
        <end position="184"/>
    </location>
</feature>
<protein>
    <recommendedName>
        <fullName evidence="4">Band 7 domain-containing protein</fullName>
    </recommendedName>
</protein>
<dbReference type="Gene3D" id="3.30.479.30">
    <property type="entry name" value="Band 7 domain"/>
    <property type="match status" value="1"/>
</dbReference>
<reference evidence="5 6" key="1">
    <citation type="submission" date="2017-08" db="EMBL/GenBank/DDBJ databases">
        <title>Aliifodinibius alkalisoli sp. nov., isolated from saline alkaline soil.</title>
        <authorList>
            <person name="Liu D."/>
            <person name="Zhang G."/>
        </authorList>
    </citation>
    <scope>NUCLEOTIDE SEQUENCE [LARGE SCALE GENOMIC DNA]</scope>
    <source>
        <strain evidence="5 6">WN023</strain>
    </source>
</reference>
<organism evidence="5 6">
    <name type="scientific">Fodinibius salipaludis</name>
    <dbReference type="NCBI Taxonomy" id="2032627"/>
    <lineage>
        <taxon>Bacteria</taxon>
        <taxon>Pseudomonadati</taxon>
        <taxon>Balneolota</taxon>
        <taxon>Balneolia</taxon>
        <taxon>Balneolales</taxon>
        <taxon>Balneolaceae</taxon>
        <taxon>Fodinibius</taxon>
    </lineage>
</organism>
<keyword evidence="6" id="KW-1185">Reference proteome</keyword>
<comment type="similarity">
    <text evidence="2">Belongs to the band 7/mec-2 family.</text>
</comment>
<dbReference type="RefSeq" id="WP_095605598.1">
    <property type="nucleotide sequence ID" value="NZ_NSKE01000003.1"/>
</dbReference>
<gene>
    <name evidence="5" type="ORF">CK503_04455</name>
</gene>
<feature type="transmembrane region" description="Helical" evidence="3">
    <location>
        <begin position="6"/>
        <end position="25"/>
    </location>
</feature>
<keyword evidence="3" id="KW-0472">Membrane</keyword>
<dbReference type="InterPro" id="IPR043202">
    <property type="entry name" value="Band-7_stomatin-like"/>
</dbReference>
<dbReference type="PRINTS" id="PR00721">
    <property type="entry name" value="STOMATIN"/>
</dbReference>